<protein>
    <recommendedName>
        <fullName evidence="3">BTB domain-containing protein</fullName>
    </recommendedName>
</protein>
<organism evidence="4 5">
    <name type="scientific">Acacia crassicarpa</name>
    <name type="common">northern wattle</name>
    <dbReference type="NCBI Taxonomy" id="499986"/>
    <lineage>
        <taxon>Eukaryota</taxon>
        <taxon>Viridiplantae</taxon>
        <taxon>Streptophyta</taxon>
        <taxon>Embryophyta</taxon>
        <taxon>Tracheophyta</taxon>
        <taxon>Spermatophyta</taxon>
        <taxon>Magnoliopsida</taxon>
        <taxon>eudicotyledons</taxon>
        <taxon>Gunneridae</taxon>
        <taxon>Pentapetalae</taxon>
        <taxon>rosids</taxon>
        <taxon>fabids</taxon>
        <taxon>Fabales</taxon>
        <taxon>Fabaceae</taxon>
        <taxon>Caesalpinioideae</taxon>
        <taxon>mimosoid clade</taxon>
        <taxon>Acacieae</taxon>
        <taxon>Acacia</taxon>
    </lineage>
</organism>
<dbReference type="AlphaFoldDB" id="A0AAE1MWD9"/>
<dbReference type="InterPro" id="IPR000210">
    <property type="entry name" value="BTB/POZ_dom"/>
</dbReference>
<keyword evidence="5" id="KW-1185">Reference proteome</keyword>
<accession>A0AAE1MWD9</accession>
<gene>
    <name evidence="4" type="ORF">QN277_016329</name>
</gene>
<dbReference type="InterPro" id="IPR057441">
    <property type="entry name" value="Beta_prop_At2g24240"/>
</dbReference>
<dbReference type="GO" id="GO:0012505">
    <property type="term" value="C:endomembrane system"/>
    <property type="evidence" value="ECO:0007669"/>
    <property type="project" value="UniProtKB-SubCell"/>
</dbReference>
<dbReference type="InterPro" id="IPR011333">
    <property type="entry name" value="SKP1/BTB/POZ_sf"/>
</dbReference>
<dbReference type="PANTHER" id="PTHR14499">
    <property type="entry name" value="POTASSIUM CHANNEL TETRAMERIZATION DOMAIN-CONTAINING"/>
    <property type="match status" value="1"/>
</dbReference>
<dbReference type="EMBL" id="JAWXYG010000003">
    <property type="protein sequence ID" value="KAK4278490.1"/>
    <property type="molecule type" value="Genomic_DNA"/>
</dbReference>
<sequence>MGIQKDKVRFNVGGRIFEMTATTLANAGRNSMFGAMFDESWNFVADNSTKHFIDRNPDCFIVLLDLLRSSELYVPENIPEKLLYREALYYGLLDHVRTAKWGPFDGNRLTLSRSIKGQSPGDGTAICGGPDGGCCVAHGSMVQLGTDSALP</sequence>
<dbReference type="Gene3D" id="3.30.710.10">
    <property type="entry name" value="Potassium Channel Kv1.1, Chain A"/>
    <property type="match status" value="1"/>
</dbReference>
<dbReference type="Pfam" id="PF02214">
    <property type="entry name" value="BTB_2"/>
    <property type="match status" value="1"/>
</dbReference>
<evidence type="ECO:0000313" key="5">
    <source>
        <dbReference type="Proteomes" id="UP001293593"/>
    </source>
</evidence>
<dbReference type="Proteomes" id="UP001293593">
    <property type="component" value="Unassembled WGS sequence"/>
</dbReference>
<dbReference type="Pfam" id="PF25279">
    <property type="entry name" value="Beta_prop_At2g24240"/>
    <property type="match status" value="1"/>
</dbReference>
<reference evidence="4" key="1">
    <citation type="submission" date="2023-10" db="EMBL/GenBank/DDBJ databases">
        <title>Chromosome-level genome of the transformable northern wattle, Acacia crassicarpa.</title>
        <authorList>
            <person name="Massaro I."/>
            <person name="Sinha N.R."/>
            <person name="Poethig S."/>
            <person name="Leichty A.R."/>
        </authorList>
    </citation>
    <scope>NUCLEOTIDE SEQUENCE</scope>
    <source>
        <strain evidence="4">Acra3RX</strain>
        <tissue evidence="4">Leaf</tissue>
    </source>
</reference>
<evidence type="ECO:0000256" key="2">
    <source>
        <dbReference type="ARBA" id="ARBA00004906"/>
    </source>
</evidence>
<dbReference type="SMART" id="SM00225">
    <property type="entry name" value="BTB"/>
    <property type="match status" value="1"/>
</dbReference>
<dbReference type="PANTHER" id="PTHR14499:SF116">
    <property type="entry name" value="OSJNBA0029H02.24 PROTEIN"/>
    <property type="match status" value="1"/>
</dbReference>
<comment type="caution">
    <text evidence="4">The sequence shown here is derived from an EMBL/GenBank/DDBJ whole genome shotgun (WGS) entry which is preliminary data.</text>
</comment>
<name>A0AAE1MWD9_9FABA</name>
<proteinExistence type="predicted"/>
<evidence type="ECO:0000259" key="3">
    <source>
        <dbReference type="SMART" id="SM00225"/>
    </source>
</evidence>
<dbReference type="SUPFAM" id="SSF54695">
    <property type="entry name" value="POZ domain"/>
    <property type="match status" value="1"/>
</dbReference>
<evidence type="ECO:0000256" key="1">
    <source>
        <dbReference type="ARBA" id="ARBA00004184"/>
    </source>
</evidence>
<feature type="domain" description="BTB" evidence="3">
    <location>
        <begin position="6"/>
        <end position="108"/>
    </location>
</feature>
<comment type="pathway">
    <text evidence="2">Protein modification; protein ubiquitination.</text>
</comment>
<dbReference type="CDD" id="cd18316">
    <property type="entry name" value="BTB_POZ_KCTD-like"/>
    <property type="match status" value="1"/>
</dbReference>
<evidence type="ECO:0000313" key="4">
    <source>
        <dbReference type="EMBL" id="KAK4278490.1"/>
    </source>
</evidence>
<dbReference type="GO" id="GO:0051260">
    <property type="term" value="P:protein homooligomerization"/>
    <property type="evidence" value="ECO:0007669"/>
    <property type="project" value="InterPro"/>
</dbReference>
<comment type="subcellular location">
    <subcellularLocation>
        <location evidence="1">Endomembrane system</location>
        <topology evidence="1">Peripheral membrane protein</topology>
    </subcellularLocation>
</comment>
<dbReference type="InterPro" id="IPR003131">
    <property type="entry name" value="T1-type_BTB"/>
</dbReference>